<evidence type="ECO:0000259" key="12">
    <source>
        <dbReference type="Pfam" id="PF25120"/>
    </source>
</evidence>
<dbReference type="InterPro" id="IPR055573">
    <property type="entry name" value="DUF7149"/>
</dbReference>
<dbReference type="PROSITE" id="PS00092">
    <property type="entry name" value="N6_MTASE"/>
    <property type="match status" value="1"/>
</dbReference>
<evidence type="ECO:0000256" key="8">
    <source>
        <dbReference type="SAM" id="Coils"/>
    </source>
</evidence>
<dbReference type="SUPFAM" id="SSF53335">
    <property type="entry name" value="S-adenosyl-L-methionine-dependent methyltransferases"/>
    <property type="match status" value="1"/>
</dbReference>
<evidence type="ECO:0000256" key="3">
    <source>
        <dbReference type="ARBA" id="ARBA00022679"/>
    </source>
</evidence>
<dbReference type="PANTHER" id="PTHR33841">
    <property type="entry name" value="DNA METHYLTRANSFERASE YEEA-RELATED"/>
    <property type="match status" value="1"/>
</dbReference>
<dbReference type="Gene3D" id="3.40.50.150">
    <property type="entry name" value="Vaccinia Virus protein VP39"/>
    <property type="match status" value="2"/>
</dbReference>
<sequence>MIEFVRISLKDFIKKYNPQEPKKETIENFEKEINSLLENAKRQDGEEFQKSKINKFLKNTYGYECEPYEKVDSAIHVDGKAWVLIEVKALNNRNEFPKDRENPLSKAFCQMIFYFLKEIENNNSLKHAIICNAHEFFLFDCKDFCTLFQNDKEINKLHKNCASKEGTDPKTKRFYSDLEEYLKKDFEGELRYTYFNLSSDDPKELPLIYQVLSHEVLLKQKKTLDANTLNKDFYEELLYILGLEEQNEKGKILIKPSSTQNSLSDALTKQYNKLDDEEVMALLIAWNNRILFLRLLESLLISFDHFEKPFLTIENFENFNALNTLFFEVLAKKNNERSKEKEDKILGKIPYLNSSLFDKTPLELKGHEIQLLSNKSLEIYPKSIFKKDEKYQKEKALPLLKYLFTFLHVYDFTTTPKDIKDNKNTSESRLINPSVLGLVFEKLNGYKEGSFYTPSFITSYMCKESITKIVLDKFNQKYNIECEKLKELKNYLKNNYKEDKRKEYLQVLLALRICDPAVGSGHFLVSALNEMVWIAYELGLITSLPLDATLELENDEILIKISNKSFIYTRPSSEKEQSHQIQKELFELKKSIIENCLFGVDINPNSCEITKLRLWIELLKYSYYIFEEGKNTNALETLPNIDINIKCGNSLIFNFPLNSKLTIGQTLEFSKNLKAEIKEYKNSVMFYKEGLGEKAKILQNITKLKSLIINYFIEQHQAKRHLKKSLKAFISEYGDGIFDISTAFGMEMLKIARHKDNNYKFVPTLTKKQPSPIGVEANKLLIKIKECYETLENLKNSKTLEWRFEFPEVLDDEGDFLGFDCIIGNPPYIRQEQIREIKPLLQKQYPDFYNSTADIYTYFFALSYHLLKEKGFNAFITSNKYARAKYGAQLRELLLKKTTIVSYMELNALKVFESATVDTSIMSFIKQTPSKESRFRYYEPTPNDKNDLKSTRSLPMKQNALSTESFIFANATLLDLRDKMESVGTPLKDWDIQIYRGILTGANEAFIITTEKREEILNACKTQEERKRTETLIKPILRGKDIKRYSYEWAHLWVINTHNGYTSNLKFKIPPIDIEKYPATKAHLDAHWDTIATRSDQGDTPYHLRNCAYLEDFEKEKIVYGEIVQEPRFYLDNGECELGYFYAEATSFILTGEHLRYLLGMLHSKLITFAFKTFYAGGGLGESGYRYKKAFIERLPIPKITPQNQKLADKITDCAKAILEAKEKDPKANTQKLEKEIDALVYQLYNLTDEEIKTIENGQ</sequence>
<keyword evidence="3" id="KW-0808">Transferase</keyword>
<dbReference type="PRINTS" id="PR00507">
    <property type="entry name" value="N12N6MTFRASE"/>
</dbReference>
<evidence type="ECO:0000256" key="2">
    <source>
        <dbReference type="ARBA" id="ARBA00022603"/>
    </source>
</evidence>
<protein>
    <recommendedName>
        <fullName evidence="1">site-specific DNA-methyltransferase (adenine-specific)</fullName>
        <ecNumber evidence="1">2.1.1.72</ecNumber>
    </recommendedName>
</protein>
<dbReference type="GO" id="GO:0003677">
    <property type="term" value="F:DNA binding"/>
    <property type="evidence" value="ECO:0007669"/>
    <property type="project" value="UniProtKB-KW"/>
</dbReference>
<keyword evidence="6" id="KW-0238">DNA-binding</keyword>
<keyword evidence="4" id="KW-0949">S-adenosyl-L-methionine</keyword>
<dbReference type="Pfam" id="PF25120">
    <property type="entry name" value="DUF7814"/>
    <property type="match status" value="1"/>
</dbReference>
<evidence type="ECO:0000256" key="5">
    <source>
        <dbReference type="ARBA" id="ARBA00022747"/>
    </source>
</evidence>
<organism evidence="13">
    <name type="scientific">Helicobacter pylori</name>
    <name type="common">Campylobacter pylori</name>
    <dbReference type="NCBI Taxonomy" id="210"/>
    <lineage>
        <taxon>Bacteria</taxon>
        <taxon>Pseudomonadati</taxon>
        <taxon>Campylobacterota</taxon>
        <taxon>Epsilonproteobacteria</taxon>
        <taxon>Campylobacterales</taxon>
        <taxon>Helicobacteraceae</taxon>
        <taxon>Helicobacter</taxon>
    </lineage>
</organism>
<dbReference type="InterPro" id="IPR056716">
    <property type="entry name" value="DUF7814"/>
</dbReference>
<dbReference type="InterPro" id="IPR002052">
    <property type="entry name" value="DNA_methylase_N6_adenine_CS"/>
</dbReference>
<evidence type="ECO:0000256" key="7">
    <source>
        <dbReference type="ARBA" id="ARBA00047942"/>
    </source>
</evidence>
<dbReference type="Pfam" id="PF23653">
    <property type="entry name" value="DUF7149"/>
    <property type="match status" value="1"/>
</dbReference>
<dbReference type="EC" id="2.1.1.72" evidence="1"/>
<dbReference type="GO" id="GO:0032259">
    <property type="term" value="P:methylation"/>
    <property type="evidence" value="ECO:0007669"/>
    <property type="project" value="UniProtKB-KW"/>
</dbReference>
<feature type="domain" description="Type II methyltransferase M.TaqI-like" evidence="9">
    <location>
        <begin position="595"/>
        <end position="912"/>
    </location>
</feature>
<feature type="domain" description="TaqI-like C-terminal specificity" evidence="10">
    <location>
        <begin position="1034"/>
        <end position="1197"/>
    </location>
</feature>
<dbReference type="Pfam" id="PF07669">
    <property type="entry name" value="Eco57I"/>
    <property type="match status" value="1"/>
</dbReference>
<evidence type="ECO:0000259" key="11">
    <source>
        <dbReference type="Pfam" id="PF23653"/>
    </source>
</evidence>
<dbReference type="Pfam" id="PF12950">
    <property type="entry name" value="TaqI_C"/>
    <property type="match status" value="1"/>
</dbReference>
<evidence type="ECO:0000256" key="4">
    <source>
        <dbReference type="ARBA" id="ARBA00022691"/>
    </source>
</evidence>
<evidence type="ECO:0000259" key="10">
    <source>
        <dbReference type="Pfam" id="PF12950"/>
    </source>
</evidence>
<dbReference type="GO" id="GO:0009307">
    <property type="term" value="P:DNA restriction-modification system"/>
    <property type="evidence" value="ECO:0007669"/>
    <property type="project" value="UniProtKB-KW"/>
</dbReference>
<dbReference type="InterPro" id="IPR025931">
    <property type="entry name" value="TaqI_C"/>
</dbReference>
<feature type="domain" description="DUF7814" evidence="12">
    <location>
        <begin position="226"/>
        <end position="424"/>
    </location>
</feature>
<dbReference type="InterPro" id="IPR050953">
    <property type="entry name" value="N4_N6_ade-DNA_methylase"/>
</dbReference>
<dbReference type="GO" id="GO:0009007">
    <property type="term" value="F:site-specific DNA-methyltransferase (adenine-specific) activity"/>
    <property type="evidence" value="ECO:0007669"/>
    <property type="project" value="UniProtKB-EC"/>
</dbReference>
<keyword evidence="5" id="KW-0680">Restriction system</keyword>
<accession>A0A6F8EFT4</accession>
<dbReference type="InterPro" id="IPR029063">
    <property type="entry name" value="SAM-dependent_MTases_sf"/>
</dbReference>
<comment type="catalytic activity">
    <reaction evidence="7">
        <text>a 2'-deoxyadenosine in DNA + S-adenosyl-L-methionine = an N(6)-methyl-2'-deoxyadenosine in DNA + S-adenosyl-L-homocysteine + H(+)</text>
        <dbReference type="Rhea" id="RHEA:15197"/>
        <dbReference type="Rhea" id="RHEA-COMP:12418"/>
        <dbReference type="Rhea" id="RHEA-COMP:12419"/>
        <dbReference type="ChEBI" id="CHEBI:15378"/>
        <dbReference type="ChEBI" id="CHEBI:57856"/>
        <dbReference type="ChEBI" id="CHEBI:59789"/>
        <dbReference type="ChEBI" id="CHEBI:90615"/>
        <dbReference type="ChEBI" id="CHEBI:90616"/>
        <dbReference type="EC" id="2.1.1.72"/>
    </reaction>
</comment>
<keyword evidence="2" id="KW-0489">Methyltransferase</keyword>
<evidence type="ECO:0000256" key="1">
    <source>
        <dbReference type="ARBA" id="ARBA00011900"/>
    </source>
</evidence>
<feature type="coiled-coil region" evidence="8">
    <location>
        <begin position="475"/>
        <end position="502"/>
    </location>
</feature>
<dbReference type="InterPro" id="IPR011639">
    <property type="entry name" value="MethylTrfase_TaqI-like_dom"/>
</dbReference>
<dbReference type="EMBL" id="KX268352">
    <property type="protein sequence ID" value="ASR82500.1"/>
    <property type="molecule type" value="Genomic_DNA"/>
</dbReference>
<dbReference type="AlphaFoldDB" id="A0A6F8EFT4"/>
<name>A0A6F8EFT4_HELPX</name>
<keyword evidence="8" id="KW-0175">Coiled coil</keyword>
<feature type="domain" description="DUF7149" evidence="11">
    <location>
        <begin position="12"/>
        <end position="224"/>
    </location>
</feature>
<proteinExistence type="predicted"/>
<reference evidence="13" key="1">
    <citation type="submission" date="2016-05" db="EMBL/GenBank/DDBJ databases">
        <title>Gene Analysis of Helicobacter pylori Strain Evolution From an Original Source.</title>
        <authorList>
            <person name="Wu D.-C."/>
        </authorList>
    </citation>
    <scope>NUCLEOTIDE SEQUENCE</scope>
    <source>
        <strain evidence="13">DU-Chou2013</strain>
    </source>
</reference>
<evidence type="ECO:0000259" key="9">
    <source>
        <dbReference type="Pfam" id="PF07669"/>
    </source>
</evidence>
<evidence type="ECO:0000313" key="13">
    <source>
        <dbReference type="EMBL" id="ASR82500.1"/>
    </source>
</evidence>
<evidence type="ECO:0000256" key="6">
    <source>
        <dbReference type="ARBA" id="ARBA00023125"/>
    </source>
</evidence>
<dbReference type="PANTHER" id="PTHR33841:SF1">
    <property type="entry name" value="DNA METHYLTRANSFERASE A"/>
    <property type="match status" value="1"/>
</dbReference>